<evidence type="ECO:0000313" key="1">
    <source>
        <dbReference type="EMBL" id="OOQ89543.1"/>
    </source>
</evidence>
<gene>
    <name evidence="1" type="ORF">PEBR_07683</name>
</gene>
<protein>
    <submittedName>
        <fullName evidence="1">Uncharacterized protein</fullName>
    </submittedName>
</protein>
<dbReference type="SUPFAM" id="SSF51182">
    <property type="entry name" value="RmlC-like cupins"/>
    <property type="match status" value="1"/>
</dbReference>
<dbReference type="PANTHER" id="PTHR36156:SF2">
    <property type="entry name" value="CUPIN TYPE-2 DOMAIN-CONTAINING PROTEIN"/>
    <property type="match status" value="1"/>
</dbReference>
<sequence>MSNPGQISPLRPITRHITTHNASGKAVLHSSTPGQWKSYDESHMAFNVIYTTSEFPANLNGDADLATHETVVQSGHLGLVNPKGTVCRVVDFAPNNPCVVHRTQSLDYGIVLEGTVEMVLEEGEATVMQRGDIAVQRATMHGWRNPSATEWARMAFVLQDCRPLVVGGEALKEDLGIAEGVLEPSGNDRSKVLVQKVANCVPQERGQEGGEGYNPRFLEDHSPIYFQPRSNGEIAVYERLSHSRPGGYTVFANMILAGNIICSSLFPDGRALVLPYNNGQVLAHIWDNLTVHERTHVREECKKAINILRSISIYIPDSGKHNVLYDRDTGAVTMLDFETAIECLQSEHVPYVELLLLFGDSEMRGHTSGG</sequence>
<dbReference type="PANTHER" id="PTHR36156">
    <property type="entry name" value="SLR2101 PROTEIN"/>
    <property type="match status" value="1"/>
</dbReference>
<dbReference type="EMBL" id="LJBN01000106">
    <property type="protein sequence ID" value="OOQ89543.1"/>
    <property type="molecule type" value="Genomic_DNA"/>
</dbReference>
<dbReference type="Gene3D" id="2.60.120.10">
    <property type="entry name" value="Jelly Rolls"/>
    <property type="match status" value="1"/>
</dbReference>
<proteinExistence type="predicted"/>
<dbReference type="InterPro" id="IPR011051">
    <property type="entry name" value="RmlC_Cupin_sf"/>
</dbReference>
<dbReference type="CDD" id="cd02231">
    <property type="entry name" value="cupin_BLL6423-like"/>
    <property type="match status" value="1"/>
</dbReference>
<comment type="caution">
    <text evidence="1">The sequence shown here is derived from an EMBL/GenBank/DDBJ whole genome shotgun (WGS) entry which is preliminary data.</text>
</comment>
<evidence type="ECO:0000313" key="2">
    <source>
        <dbReference type="Proteomes" id="UP000190744"/>
    </source>
</evidence>
<organism evidence="1 2">
    <name type="scientific">Penicillium brasilianum</name>
    <dbReference type="NCBI Taxonomy" id="104259"/>
    <lineage>
        <taxon>Eukaryota</taxon>
        <taxon>Fungi</taxon>
        <taxon>Dikarya</taxon>
        <taxon>Ascomycota</taxon>
        <taxon>Pezizomycotina</taxon>
        <taxon>Eurotiomycetes</taxon>
        <taxon>Eurotiomycetidae</taxon>
        <taxon>Eurotiales</taxon>
        <taxon>Aspergillaceae</taxon>
        <taxon>Penicillium</taxon>
    </lineage>
</organism>
<dbReference type="InterPro" id="IPR014710">
    <property type="entry name" value="RmlC-like_jellyroll"/>
</dbReference>
<dbReference type="Proteomes" id="UP000190744">
    <property type="component" value="Unassembled WGS sequence"/>
</dbReference>
<dbReference type="InterPro" id="IPR047142">
    <property type="entry name" value="OryJ/VirC-like"/>
</dbReference>
<reference evidence="2" key="1">
    <citation type="submission" date="2015-09" db="EMBL/GenBank/DDBJ databases">
        <authorList>
            <person name="Fill T.P."/>
            <person name="Baretta J.F."/>
            <person name="de Almeida L.G."/>
            <person name="Rocha M."/>
            <person name="de Souza D.H."/>
            <person name="Malavazi I."/>
            <person name="Cerdeira L.T."/>
            <person name="Hong H."/>
            <person name="Samborskyy M."/>
            <person name="de Vasconcelos A.T."/>
            <person name="Leadlay P."/>
            <person name="Rodrigues-Filho E."/>
        </authorList>
    </citation>
    <scope>NUCLEOTIDE SEQUENCE [LARGE SCALE GENOMIC DNA]</scope>
    <source>
        <strain evidence="2">LaBioMMi 136</strain>
    </source>
</reference>
<name>A0A1S9RVH3_PENBI</name>
<accession>A0A1S9RVH3</accession>
<dbReference type="AlphaFoldDB" id="A0A1S9RVH3"/>